<dbReference type="GO" id="GO:0005615">
    <property type="term" value="C:extracellular space"/>
    <property type="evidence" value="ECO:0007669"/>
    <property type="project" value="InterPro"/>
</dbReference>
<evidence type="ECO:0000256" key="8">
    <source>
        <dbReference type="ARBA" id="ARBA00042967"/>
    </source>
</evidence>
<dbReference type="GO" id="GO:0004867">
    <property type="term" value="F:serine-type endopeptidase inhibitor activity"/>
    <property type="evidence" value="ECO:0007669"/>
    <property type="project" value="InterPro"/>
</dbReference>
<evidence type="ECO:0000256" key="1">
    <source>
        <dbReference type="ARBA" id="ARBA00004613"/>
    </source>
</evidence>
<comment type="function">
    <text evidence="6">Major thyroid hormone transport protein in serum.</text>
</comment>
<proteinExistence type="inferred from homology"/>
<reference evidence="11" key="2">
    <citation type="journal article" date="2015" name="Fish Shellfish Immunol.">
        <title>Early steps in the European eel (Anguilla anguilla)-Vibrio vulnificus interaction in the gills: Role of the RtxA13 toxin.</title>
        <authorList>
            <person name="Callol A."/>
            <person name="Pajuelo D."/>
            <person name="Ebbesson L."/>
            <person name="Teles M."/>
            <person name="MacKenzie S."/>
            <person name="Amaro C."/>
        </authorList>
    </citation>
    <scope>NUCLEOTIDE SEQUENCE</scope>
</reference>
<dbReference type="SUPFAM" id="SSF56574">
    <property type="entry name" value="Serpins"/>
    <property type="match status" value="1"/>
</dbReference>
<dbReference type="EMBL" id="GBXM01099810">
    <property type="protein sequence ID" value="JAH08767.1"/>
    <property type="molecule type" value="Transcribed_RNA"/>
</dbReference>
<evidence type="ECO:0000256" key="9">
    <source>
        <dbReference type="ARBA" id="ARBA00043177"/>
    </source>
</evidence>
<protein>
    <recommendedName>
        <fullName evidence="7">Thyroxine-binding globulin</fullName>
    </recommendedName>
    <alternativeName>
        <fullName evidence="9">Serpin A7</fullName>
    </alternativeName>
    <alternativeName>
        <fullName evidence="8">T4-binding globulin</fullName>
    </alternativeName>
</protein>
<organism evidence="11">
    <name type="scientific">Anguilla anguilla</name>
    <name type="common">European freshwater eel</name>
    <name type="synonym">Muraena anguilla</name>
    <dbReference type="NCBI Taxonomy" id="7936"/>
    <lineage>
        <taxon>Eukaryota</taxon>
        <taxon>Metazoa</taxon>
        <taxon>Chordata</taxon>
        <taxon>Craniata</taxon>
        <taxon>Vertebrata</taxon>
        <taxon>Euteleostomi</taxon>
        <taxon>Actinopterygii</taxon>
        <taxon>Neopterygii</taxon>
        <taxon>Teleostei</taxon>
        <taxon>Anguilliformes</taxon>
        <taxon>Anguillidae</taxon>
        <taxon>Anguilla</taxon>
    </lineage>
</organism>
<dbReference type="Pfam" id="PF00079">
    <property type="entry name" value="Serpin"/>
    <property type="match status" value="1"/>
</dbReference>
<dbReference type="InterPro" id="IPR042178">
    <property type="entry name" value="Serpin_sf_1"/>
</dbReference>
<evidence type="ECO:0000256" key="2">
    <source>
        <dbReference type="ARBA" id="ARBA00009500"/>
    </source>
</evidence>
<dbReference type="Gene3D" id="2.10.310.10">
    <property type="entry name" value="Serpins superfamily"/>
    <property type="match status" value="1"/>
</dbReference>
<evidence type="ECO:0000256" key="5">
    <source>
        <dbReference type="ARBA" id="ARBA00023180"/>
    </source>
</evidence>
<evidence type="ECO:0000256" key="4">
    <source>
        <dbReference type="ARBA" id="ARBA00022729"/>
    </source>
</evidence>
<evidence type="ECO:0000256" key="6">
    <source>
        <dbReference type="ARBA" id="ARBA00037352"/>
    </source>
</evidence>
<comment type="similarity">
    <text evidence="2">Belongs to the serpin family.</text>
</comment>
<dbReference type="InterPro" id="IPR036186">
    <property type="entry name" value="Serpin_sf"/>
</dbReference>
<dbReference type="FunFam" id="2.10.310.10:FF:000001">
    <property type="entry name" value="Serpin family A member 1"/>
    <property type="match status" value="1"/>
</dbReference>
<reference evidence="11" key="1">
    <citation type="submission" date="2014-11" db="EMBL/GenBank/DDBJ databases">
        <authorList>
            <person name="Amaro Gonzalez C."/>
        </authorList>
    </citation>
    <scope>NUCLEOTIDE SEQUENCE</scope>
</reference>
<dbReference type="PANTHER" id="PTHR11461">
    <property type="entry name" value="SERINE PROTEASE INHIBITOR, SERPIN"/>
    <property type="match status" value="1"/>
</dbReference>
<evidence type="ECO:0000313" key="11">
    <source>
        <dbReference type="EMBL" id="JAH08767.1"/>
    </source>
</evidence>
<comment type="subcellular location">
    <subcellularLocation>
        <location evidence="1">Secreted</location>
    </subcellularLocation>
</comment>
<dbReference type="AlphaFoldDB" id="A0A0E9PWX8"/>
<dbReference type="PROSITE" id="PS00284">
    <property type="entry name" value="SERPIN"/>
    <property type="match status" value="1"/>
</dbReference>
<name>A0A0E9PWX8_ANGAN</name>
<accession>A0A0E9PWX8</accession>
<keyword evidence="5" id="KW-0325">Glycoprotein</keyword>
<dbReference type="InterPro" id="IPR023796">
    <property type="entry name" value="Serpin_dom"/>
</dbReference>
<evidence type="ECO:0000256" key="7">
    <source>
        <dbReference type="ARBA" id="ARBA00039512"/>
    </source>
</evidence>
<dbReference type="InterPro" id="IPR000215">
    <property type="entry name" value="Serpin_fam"/>
</dbReference>
<dbReference type="PANTHER" id="PTHR11461:SF375">
    <property type="entry name" value="THYROXINE-BINDING GLOBULIN"/>
    <property type="match status" value="1"/>
</dbReference>
<evidence type="ECO:0000256" key="3">
    <source>
        <dbReference type="ARBA" id="ARBA00022525"/>
    </source>
</evidence>
<feature type="domain" description="Serpin" evidence="10">
    <location>
        <begin position="1"/>
        <end position="89"/>
    </location>
</feature>
<keyword evidence="3" id="KW-0964">Secreted</keyword>
<dbReference type="InterPro" id="IPR023795">
    <property type="entry name" value="Serpin_CS"/>
</dbReference>
<dbReference type="Gene3D" id="3.30.497.10">
    <property type="entry name" value="Antithrombin, subunit I, domain 2"/>
    <property type="match status" value="1"/>
</dbReference>
<keyword evidence="4" id="KW-0732">Signal</keyword>
<sequence>MGITDIFEGTADLSGISEEGNLVVSKVIHKATLDMDEAGATAAAATGIEFVRTFLPPTTPVLKFDKPFMVFLRNRETRSVLFMGKIVNPAEK</sequence>
<evidence type="ECO:0000259" key="10">
    <source>
        <dbReference type="Pfam" id="PF00079"/>
    </source>
</evidence>